<keyword evidence="5" id="KW-0472">Membrane</keyword>
<dbReference type="GO" id="GO:0005886">
    <property type="term" value="C:plasma membrane"/>
    <property type="evidence" value="ECO:0007669"/>
    <property type="project" value="InterPro"/>
</dbReference>
<keyword evidence="7" id="KW-1185">Reference proteome</keyword>
<dbReference type="Gene3D" id="1.10.3430.10">
    <property type="entry name" value="Ammonium transporter AmtB like domains"/>
    <property type="match status" value="1"/>
</dbReference>
<dbReference type="FunFam" id="1.10.3430.10:FF:000012">
    <property type="entry name" value="Rh type C glycoprotein"/>
    <property type="match status" value="1"/>
</dbReference>
<dbReference type="PANTHER" id="PTHR11730:SF60">
    <property type="entry name" value="RH50, ISOFORM D"/>
    <property type="match status" value="1"/>
</dbReference>
<evidence type="ECO:0000313" key="7">
    <source>
        <dbReference type="Proteomes" id="UP000749559"/>
    </source>
</evidence>
<comment type="subcellular location">
    <subcellularLocation>
        <location evidence="1">Membrane</location>
        <topology evidence="1">Multi-pass membrane protein</topology>
    </subcellularLocation>
</comment>
<gene>
    <name evidence="6" type="ORF">OFUS_LOCUS21497</name>
</gene>
<dbReference type="AlphaFoldDB" id="A0A8J1TXZ2"/>
<evidence type="ECO:0000256" key="1">
    <source>
        <dbReference type="ARBA" id="ARBA00004141"/>
    </source>
</evidence>
<evidence type="ECO:0000256" key="5">
    <source>
        <dbReference type="ARBA" id="ARBA00023136"/>
    </source>
</evidence>
<dbReference type="EMBL" id="CAIIXF020000010">
    <property type="protein sequence ID" value="CAH1797162.1"/>
    <property type="molecule type" value="Genomic_DNA"/>
</dbReference>
<dbReference type="PANTHER" id="PTHR11730">
    <property type="entry name" value="AMMONIUM TRANSPORTER"/>
    <property type="match status" value="1"/>
</dbReference>
<dbReference type="InterPro" id="IPR029020">
    <property type="entry name" value="Ammonium/urea_transptr"/>
</dbReference>
<dbReference type="Proteomes" id="UP000749559">
    <property type="component" value="Unassembled WGS sequence"/>
</dbReference>
<dbReference type="GO" id="GO:0097272">
    <property type="term" value="P:ammonium homeostasis"/>
    <property type="evidence" value="ECO:0007669"/>
    <property type="project" value="TreeGrafter"/>
</dbReference>
<dbReference type="PRINTS" id="PR00342">
    <property type="entry name" value="RHESUSRHD"/>
</dbReference>
<dbReference type="SUPFAM" id="SSF111352">
    <property type="entry name" value="Ammonium transporter"/>
    <property type="match status" value="1"/>
</dbReference>
<comment type="caution">
    <text evidence="6">The sequence shown here is derived from an EMBL/GenBank/DDBJ whole genome shotgun (WGS) entry which is preliminary data.</text>
</comment>
<dbReference type="InterPro" id="IPR024041">
    <property type="entry name" value="NH4_transpt_AmtB-like_dom"/>
</dbReference>
<dbReference type="InterPro" id="IPR002229">
    <property type="entry name" value="RhesusRHD"/>
</dbReference>
<protein>
    <submittedName>
        <fullName evidence="6">Uncharacterized protein</fullName>
    </submittedName>
</protein>
<sequence>MAAVWKRGKFTAVVLLLQLIFIILFGIFVRYEKSADARAIENSVDYRRGGANANNNPVKGLYPMFQDVHVMIFVGFGFLMTFLKRYGFSSVGLNMLIAAFVIQWSILLSGFLHLHDGHIELSIKGLLTADFAAAAVLITFGALLGKTSPLQLIVIAFLEIVFFTLNEWVGLTFIKVADVGGSMFVHVFGAYFGLAASRVLYSVDIEESRKEGSVYHSDIFAMIGTLFLWMYWPSFNSALAVGDDQHRAVINTYLALASCCVVSFAISAVLSKDTKFDMVHIQNSTLAGGVAVGTCADMMIEPFGALVIGTVAGTLSVIGYKYITPLLASKLKIHDTCGVNNLHGMPGILAGLGGIVAAALATEDIYGKSLYITFPARAPMFNTTELYEVNRFLTIDAGDGRSAGAQAGMQAAALAMTLVVAIVGGIITGFIVKLGIWDGPSGNNLFDDGQTWETPDDFEESLIENGVAVKRGALLGDAKEPDDDESKI</sequence>
<keyword evidence="4" id="KW-1133">Transmembrane helix</keyword>
<evidence type="ECO:0000256" key="2">
    <source>
        <dbReference type="ARBA" id="ARBA00011036"/>
    </source>
</evidence>
<dbReference type="Pfam" id="PF00909">
    <property type="entry name" value="Ammonium_transp"/>
    <property type="match status" value="1"/>
</dbReference>
<evidence type="ECO:0000313" key="6">
    <source>
        <dbReference type="EMBL" id="CAH1797162.1"/>
    </source>
</evidence>
<comment type="similarity">
    <text evidence="2">Belongs to the ammonium transporter (TC 2.A.49) family. Rh subfamily.</text>
</comment>
<dbReference type="GO" id="GO:0008519">
    <property type="term" value="F:ammonium channel activity"/>
    <property type="evidence" value="ECO:0007669"/>
    <property type="project" value="InterPro"/>
</dbReference>
<evidence type="ECO:0000256" key="3">
    <source>
        <dbReference type="ARBA" id="ARBA00022692"/>
    </source>
</evidence>
<reference evidence="6" key="1">
    <citation type="submission" date="2022-03" db="EMBL/GenBank/DDBJ databases">
        <authorList>
            <person name="Martin C."/>
        </authorList>
    </citation>
    <scope>NUCLEOTIDE SEQUENCE</scope>
</reference>
<dbReference type="OrthoDB" id="534912at2759"/>
<proteinExistence type="inferred from homology"/>
<keyword evidence="3" id="KW-0812">Transmembrane</keyword>
<name>A0A8J1TXZ2_OWEFU</name>
<accession>A0A8J1TXZ2</accession>
<evidence type="ECO:0000256" key="4">
    <source>
        <dbReference type="ARBA" id="ARBA00022989"/>
    </source>
</evidence>
<organism evidence="6 7">
    <name type="scientific">Owenia fusiformis</name>
    <name type="common">Polychaete worm</name>
    <dbReference type="NCBI Taxonomy" id="6347"/>
    <lineage>
        <taxon>Eukaryota</taxon>
        <taxon>Metazoa</taxon>
        <taxon>Spiralia</taxon>
        <taxon>Lophotrochozoa</taxon>
        <taxon>Annelida</taxon>
        <taxon>Polychaeta</taxon>
        <taxon>Sedentaria</taxon>
        <taxon>Canalipalpata</taxon>
        <taxon>Sabellida</taxon>
        <taxon>Oweniida</taxon>
        <taxon>Oweniidae</taxon>
        <taxon>Owenia</taxon>
    </lineage>
</organism>